<dbReference type="OrthoDB" id="9774345at2"/>
<dbReference type="GO" id="GO:0008168">
    <property type="term" value="F:methyltransferase activity"/>
    <property type="evidence" value="ECO:0007669"/>
    <property type="project" value="UniProtKB-KW"/>
</dbReference>
<dbReference type="EMBL" id="LGTC01000001">
    <property type="protein sequence ID" value="KNY27173.1"/>
    <property type="molecule type" value="Genomic_DNA"/>
</dbReference>
<organism evidence="4 5">
    <name type="scientific">Pseudobacteroides cellulosolvens ATCC 35603 = DSM 2933</name>
    <dbReference type="NCBI Taxonomy" id="398512"/>
    <lineage>
        <taxon>Bacteria</taxon>
        <taxon>Bacillati</taxon>
        <taxon>Bacillota</taxon>
        <taxon>Clostridia</taxon>
        <taxon>Eubacteriales</taxon>
        <taxon>Oscillospiraceae</taxon>
        <taxon>Pseudobacteroides</taxon>
    </lineage>
</organism>
<protein>
    <recommendedName>
        <fullName evidence="3">Methyltransferase domain-containing protein</fullName>
    </recommendedName>
</protein>
<dbReference type="RefSeq" id="WP_050753400.1">
    <property type="nucleotide sequence ID" value="NZ_JQKC01000029.1"/>
</dbReference>
<comment type="caution">
    <text evidence="4">The sequence shown here is derived from an EMBL/GenBank/DDBJ whole genome shotgun (WGS) entry which is preliminary data.</text>
</comment>
<keyword evidence="2" id="KW-0808">Transferase</keyword>
<dbReference type="CDD" id="cd02440">
    <property type="entry name" value="AdoMet_MTases"/>
    <property type="match status" value="1"/>
</dbReference>
<accession>A0A0L6JN05</accession>
<dbReference type="GO" id="GO:0032259">
    <property type="term" value="P:methylation"/>
    <property type="evidence" value="ECO:0007669"/>
    <property type="project" value="UniProtKB-KW"/>
</dbReference>
<dbReference type="InterPro" id="IPR029063">
    <property type="entry name" value="SAM-dependent_MTases_sf"/>
</dbReference>
<dbReference type="Gene3D" id="3.40.50.150">
    <property type="entry name" value="Vaccinia Virus protein VP39"/>
    <property type="match status" value="1"/>
</dbReference>
<evidence type="ECO:0000313" key="5">
    <source>
        <dbReference type="Proteomes" id="UP000036923"/>
    </source>
</evidence>
<evidence type="ECO:0000256" key="2">
    <source>
        <dbReference type="ARBA" id="ARBA00022679"/>
    </source>
</evidence>
<dbReference type="PANTHER" id="PTHR43861">
    <property type="entry name" value="TRANS-ACONITATE 2-METHYLTRANSFERASE-RELATED"/>
    <property type="match status" value="1"/>
</dbReference>
<dbReference type="eggNOG" id="COG2226">
    <property type="taxonomic scope" value="Bacteria"/>
</dbReference>
<dbReference type="SUPFAM" id="SSF53335">
    <property type="entry name" value="S-adenosyl-L-methionine-dependent methyltransferases"/>
    <property type="match status" value="1"/>
</dbReference>
<sequence>MENTDSEIQKFYNDIAQQFADEWYANEDLLPTLKRFIDLLNPNPRVLDMGCGAGYESMRLYKLGARVTGIDFSDEPIRIARERNPQCKFQVADFRKLDESLGVFDGIVAIASIIHIRDEELELVFCNMKKVIKHEGLVMIVVIEGLGICEERSKIEREGVQYNRPFYLHSKMRLNEVADNIGFEYFDDMQLSEEQASFGWKCLLYRSK</sequence>
<evidence type="ECO:0000256" key="1">
    <source>
        <dbReference type="ARBA" id="ARBA00022603"/>
    </source>
</evidence>
<keyword evidence="1" id="KW-0489">Methyltransferase</keyword>
<dbReference type="PANTHER" id="PTHR43861:SF1">
    <property type="entry name" value="TRANS-ACONITATE 2-METHYLTRANSFERASE"/>
    <property type="match status" value="1"/>
</dbReference>
<feature type="domain" description="Methyltransferase" evidence="3">
    <location>
        <begin position="46"/>
        <end position="136"/>
    </location>
</feature>
<proteinExistence type="predicted"/>
<reference evidence="5" key="1">
    <citation type="submission" date="2015-07" db="EMBL/GenBank/DDBJ databases">
        <title>Near-Complete Genome Sequence of the Cellulolytic Bacterium Bacteroides (Pseudobacteroides) cellulosolvens ATCC 35603.</title>
        <authorList>
            <person name="Dassa B."/>
            <person name="Utturkar S.M."/>
            <person name="Klingeman D.M."/>
            <person name="Hurt R.A."/>
            <person name="Keller M."/>
            <person name="Xu J."/>
            <person name="Reddy Y.H.K."/>
            <person name="Borovok I."/>
            <person name="Grinberg I.R."/>
            <person name="Lamed R."/>
            <person name="Zhivin O."/>
            <person name="Bayer E.A."/>
            <person name="Brown S.D."/>
        </authorList>
    </citation>
    <scope>NUCLEOTIDE SEQUENCE [LARGE SCALE GENOMIC DNA]</scope>
    <source>
        <strain evidence="5">DSM 2933</strain>
    </source>
</reference>
<evidence type="ECO:0000313" key="4">
    <source>
        <dbReference type="EMBL" id="KNY27173.1"/>
    </source>
</evidence>
<keyword evidence="5" id="KW-1185">Reference proteome</keyword>
<dbReference type="InterPro" id="IPR041698">
    <property type="entry name" value="Methyltransf_25"/>
</dbReference>
<evidence type="ECO:0000259" key="3">
    <source>
        <dbReference type="Pfam" id="PF13649"/>
    </source>
</evidence>
<dbReference type="AlphaFoldDB" id="A0A0L6JN05"/>
<dbReference type="Proteomes" id="UP000036923">
    <property type="component" value="Unassembled WGS sequence"/>
</dbReference>
<dbReference type="Pfam" id="PF13649">
    <property type="entry name" value="Methyltransf_25"/>
    <property type="match status" value="1"/>
</dbReference>
<name>A0A0L6JN05_9FIRM</name>
<dbReference type="STRING" id="398512.Bccel_2441"/>
<gene>
    <name evidence="4" type="ORF">Bccel_2441</name>
</gene>